<dbReference type="EMBL" id="NCKW01003030">
    <property type="protein sequence ID" value="POM77050.1"/>
    <property type="molecule type" value="Genomic_DNA"/>
</dbReference>
<dbReference type="AlphaFoldDB" id="A0A2P4YGW6"/>
<gene>
    <name evidence="1" type="ORF">PHPALM_5626</name>
</gene>
<accession>A0A2P4YGW6</accession>
<proteinExistence type="predicted"/>
<keyword evidence="2" id="KW-1185">Reference proteome</keyword>
<evidence type="ECO:0000313" key="2">
    <source>
        <dbReference type="Proteomes" id="UP000237271"/>
    </source>
</evidence>
<sequence>MTVLLPSFIADGNWFLLARRQLSIPHFLMLPYLPAAATEPNLQAFKRNGKLHKLCEFHRERANLNQKKLDRKKRMQRSKASWDRELGAFRLCARQNVPYWAAFGNLLFVMRGQRRIPVGDTDSDIGVVKTEIMRQFGSVSNFSVVSAAS</sequence>
<name>A0A2P4YGW6_9STRA</name>
<dbReference type="OrthoDB" id="69430at2759"/>
<comment type="caution">
    <text evidence="1">The sequence shown here is derived from an EMBL/GenBank/DDBJ whole genome shotgun (WGS) entry which is preliminary data.</text>
</comment>
<evidence type="ECO:0000313" key="1">
    <source>
        <dbReference type="EMBL" id="POM77050.1"/>
    </source>
</evidence>
<organism evidence="1 2">
    <name type="scientific">Phytophthora palmivora</name>
    <dbReference type="NCBI Taxonomy" id="4796"/>
    <lineage>
        <taxon>Eukaryota</taxon>
        <taxon>Sar</taxon>
        <taxon>Stramenopiles</taxon>
        <taxon>Oomycota</taxon>
        <taxon>Peronosporomycetes</taxon>
        <taxon>Peronosporales</taxon>
        <taxon>Peronosporaceae</taxon>
        <taxon>Phytophthora</taxon>
    </lineage>
</organism>
<dbReference type="Proteomes" id="UP000237271">
    <property type="component" value="Unassembled WGS sequence"/>
</dbReference>
<protein>
    <submittedName>
        <fullName evidence="1">Uncharacterized protein</fullName>
    </submittedName>
</protein>
<reference evidence="1 2" key="1">
    <citation type="journal article" date="2017" name="Genome Biol. Evol.">
        <title>Phytophthora megakarya and P. palmivora, closely related causal agents of cacao black pod rot, underwent increases in genome sizes and gene numbers by different mechanisms.</title>
        <authorList>
            <person name="Ali S.S."/>
            <person name="Shao J."/>
            <person name="Lary D.J."/>
            <person name="Kronmiller B."/>
            <person name="Shen D."/>
            <person name="Strem M.D."/>
            <person name="Amoako-Attah I."/>
            <person name="Akrofi A.Y."/>
            <person name="Begoude B.A."/>
            <person name="Ten Hoopen G.M."/>
            <person name="Coulibaly K."/>
            <person name="Kebe B.I."/>
            <person name="Melnick R.L."/>
            <person name="Guiltinan M.J."/>
            <person name="Tyler B.M."/>
            <person name="Meinhardt L.W."/>
            <person name="Bailey B.A."/>
        </authorList>
    </citation>
    <scope>NUCLEOTIDE SEQUENCE [LARGE SCALE GENOMIC DNA]</scope>
    <source>
        <strain evidence="2">sbr112.9</strain>
    </source>
</reference>